<dbReference type="Gene3D" id="3.40.190.10">
    <property type="entry name" value="Periplasmic binding protein-like II"/>
    <property type="match status" value="2"/>
</dbReference>
<reference evidence="1" key="1">
    <citation type="submission" date="2019-03" db="EMBL/GenBank/DDBJ databases">
        <title>Lake Tanganyika Metagenome-Assembled Genomes (MAGs).</title>
        <authorList>
            <person name="Tran P."/>
        </authorList>
    </citation>
    <scope>NUCLEOTIDE SEQUENCE</scope>
    <source>
        <strain evidence="1">K_DeepCast_65m_m2_066</strain>
    </source>
</reference>
<dbReference type="SUPFAM" id="SSF53850">
    <property type="entry name" value="Periplasmic binding protein-like II"/>
    <property type="match status" value="1"/>
</dbReference>
<gene>
    <name evidence="1" type="ORF">FJZ47_12985</name>
</gene>
<accession>A0A937W0P5</accession>
<dbReference type="Proteomes" id="UP000712673">
    <property type="component" value="Unassembled WGS sequence"/>
</dbReference>
<proteinExistence type="predicted"/>
<dbReference type="PANTHER" id="PTHR35841">
    <property type="entry name" value="PHOSPHONATES-BINDING PERIPLASMIC PROTEIN"/>
    <property type="match status" value="1"/>
</dbReference>
<organism evidence="1 2">
    <name type="scientific">Tectimicrobiota bacterium</name>
    <dbReference type="NCBI Taxonomy" id="2528274"/>
    <lineage>
        <taxon>Bacteria</taxon>
        <taxon>Pseudomonadati</taxon>
        <taxon>Nitrospinota/Tectimicrobiota group</taxon>
        <taxon>Candidatus Tectimicrobiota</taxon>
    </lineage>
</organism>
<dbReference type="AlphaFoldDB" id="A0A937W0P5"/>
<evidence type="ECO:0000313" key="2">
    <source>
        <dbReference type="Proteomes" id="UP000712673"/>
    </source>
</evidence>
<comment type="caution">
    <text evidence="1">The sequence shown here is derived from an EMBL/GenBank/DDBJ whole genome shotgun (WGS) entry which is preliminary data.</text>
</comment>
<name>A0A937W0P5_UNCTE</name>
<dbReference type="EMBL" id="VGLS01000387">
    <property type="protein sequence ID" value="MBM3224703.1"/>
    <property type="molecule type" value="Genomic_DNA"/>
</dbReference>
<sequence length="285" mass="31391">MGSCLPWSETVLCSQHRGGYPMVRIGAVAYAPYVVTIFEGIKRHFHRQGLELDWVLYSNYDALVTAFVAGEVDLAWNGPLAHVKVRRALTTPCKVVAMRDIDSGYTTEFITQKDAPIQKLTDLRDRRVALGRQGSVQAGLLPYHFLKEAGLRPDADLSCTFHEERPPTDQSDEASVVALVASGEYDAGAVSGVTIRTLRANGRFPEDRVRVFWSSPGYSHCCFTAQPGMDEALARRLTAAFTAMRYDDPEHRAVLDLEHCTAFIPGTPEGFDTLEKAALAEGLIA</sequence>
<evidence type="ECO:0000313" key="1">
    <source>
        <dbReference type="EMBL" id="MBM3224703.1"/>
    </source>
</evidence>
<dbReference type="PANTHER" id="PTHR35841:SF1">
    <property type="entry name" value="PHOSPHONATES-BINDING PERIPLASMIC PROTEIN"/>
    <property type="match status" value="1"/>
</dbReference>
<dbReference type="Pfam" id="PF12974">
    <property type="entry name" value="Phosphonate-bd"/>
    <property type="match status" value="1"/>
</dbReference>
<protein>
    <submittedName>
        <fullName evidence="1">Phosphate/phosphite/phosphonate ABC transporter substrate-binding protein</fullName>
    </submittedName>
</protein>